<comment type="caution">
    <text evidence="1">The sequence shown here is derived from an EMBL/GenBank/DDBJ whole genome shotgun (WGS) entry which is preliminary data.</text>
</comment>
<gene>
    <name evidence="1" type="ORF">GTG28_18020</name>
</gene>
<reference evidence="1 2" key="1">
    <citation type="submission" date="2020-01" db="EMBL/GenBank/DDBJ databases">
        <title>Draft Genome Sequence of Vibrio sp. strain OCN044, Isolated from a Healthy Coral at Palmyra Atoll.</title>
        <authorList>
            <person name="Videau P."/>
            <person name="Loughran R."/>
            <person name="Esquivel A."/>
            <person name="Deadmond M."/>
            <person name="Paddock B.E."/>
            <person name="Saw J.H."/>
            <person name="Ushijima B."/>
        </authorList>
    </citation>
    <scope>NUCLEOTIDE SEQUENCE [LARGE SCALE GENOMIC DNA]</scope>
    <source>
        <strain evidence="1 2">OCN044</strain>
    </source>
</reference>
<evidence type="ECO:0000313" key="1">
    <source>
        <dbReference type="EMBL" id="MYM61129.1"/>
    </source>
</evidence>
<evidence type="ECO:0000313" key="2">
    <source>
        <dbReference type="Proteomes" id="UP000478571"/>
    </source>
</evidence>
<dbReference type="Proteomes" id="UP000478571">
    <property type="component" value="Unassembled WGS sequence"/>
</dbReference>
<dbReference type="EMBL" id="WWEU01000009">
    <property type="protein sequence ID" value="MYM61129.1"/>
    <property type="molecule type" value="Genomic_DNA"/>
</dbReference>
<keyword evidence="2" id="KW-1185">Reference proteome</keyword>
<organism evidence="1 2">
    <name type="scientific">Vibrio tetraodonis subsp. pristinus</name>
    <dbReference type="NCBI Taxonomy" id="2695891"/>
    <lineage>
        <taxon>Bacteria</taxon>
        <taxon>Pseudomonadati</taxon>
        <taxon>Pseudomonadota</taxon>
        <taxon>Gammaproteobacteria</taxon>
        <taxon>Vibrionales</taxon>
        <taxon>Vibrionaceae</taxon>
        <taxon>Vibrio</taxon>
    </lineage>
</organism>
<name>A0A6L8M4R9_9VIBR</name>
<dbReference type="AlphaFoldDB" id="A0A6L8M4R9"/>
<dbReference type="RefSeq" id="WP_160932290.1">
    <property type="nucleotide sequence ID" value="NZ_WWEU01000009.1"/>
</dbReference>
<sequence length="92" mass="10830">MEISFNYNNQSYVNFDPSSELFESLDIPAEDKARIVLEAQQQAVVDKRNAAYQKEVYPMLLDLQFERDAQKEQACREKVEQINTRYPLPKEL</sequence>
<protein>
    <submittedName>
        <fullName evidence="1">Uncharacterized protein</fullName>
    </submittedName>
</protein>
<proteinExistence type="predicted"/>
<accession>A0A6L8M4R9</accession>